<keyword evidence="4" id="KW-1185">Reference proteome</keyword>
<dbReference type="Pfam" id="PF04149">
    <property type="entry name" value="DUF397"/>
    <property type="match status" value="2"/>
</dbReference>
<dbReference type="Proteomes" id="UP000529783">
    <property type="component" value="Unassembled WGS sequence"/>
</dbReference>
<comment type="caution">
    <text evidence="3">The sequence shown here is derived from an EMBL/GenBank/DDBJ whole genome shotgun (WGS) entry which is preliminary data.</text>
</comment>
<dbReference type="EMBL" id="JACCBA010000001">
    <property type="protein sequence ID" value="NYD47669.1"/>
    <property type="molecule type" value="Genomic_DNA"/>
</dbReference>
<dbReference type="InterPro" id="IPR007278">
    <property type="entry name" value="DUF397"/>
</dbReference>
<protein>
    <recommendedName>
        <fullName evidence="2">DUF397 domain-containing protein</fullName>
    </recommendedName>
</protein>
<dbReference type="AlphaFoldDB" id="A0A7Y9EH99"/>
<proteinExistence type="predicted"/>
<evidence type="ECO:0000313" key="3">
    <source>
        <dbReference type="EMBL" id="NYD47669.1"/>
    </source>
</evidence>
<feature type="domain" description="DUF397" evidence="2">
    <location>
        <begin position="51"/>
        <end position="102"/>
    </location>
</feature>
<feature type="domain" description="DUF397" evidence="2">
    <location>
        <begin position="7"/>
        <end position="29"/>
    </location>
</feature>
<feature type="compositionally biased region" description="Polar residues" evidence="1">
    <location>
        <begin position="10"/>
        <end position="20"/>
    </location>
</feature>
<organism evidence="3 4">
    <name type="scientific">Actinomadura luteofluorescens</name>
    <dbReference type="NCBI Taxonomy" id="46163"/>
    <lineage>
        <taxon>Bacteria</taxon>
        <taxon>Bacillati</taxon>
        <taxon>Actinomycetota</taxon>
        <taxon>Actinomycetes</taxon>
        <taxon>Streptosporangiales</taxon>
        <taxon>Thermomonosporaceae</taxon>
        <taxon>Actinomadura</taxon>
    </lineage>
</organism>
<evidence type="ECO:0000259" key="2">
    <source>
        <dbReference type="Pfam" id="PF04149"/>
    </source>
</evidence>
<reference evidence="3 4" key="1">
    <citation type="submission" date="2020-07" db="EMBL/GenBank/DDBJ databases">
        <title>Sequencing the genomes of 1000 actinobacteria strains.</title>
        <authorList>
            <person name="Klenk H.-P."/>
        </authorList>
    </citation>
    <scope>NUCLEOTIDE SEQUENCE [LARGE SCALE GENOMIC DNA]</scope>
    <source>
        <strain evidence="3 4">DSM 40398</strain>
    </source>
</reference>
<evidence type="ECO:0000256" key="1">
    <source>
        <dbReference type="SAM" id="MobiDB-lite"/>
    </source>
</evidence>
<evidence type="ECO:0000313" key="4">
    <source>
        <dbReference type="Proteomes" id="UP000529783"/>
    </source>
</evidence>
<sequence>MTEDRPVWRKSSQSTQGTSEQCVEVARLPWRKSTHSDETGGHCVELALFPWRRSTRSDETGGQCVELAAFPHAIAIRDSKAPDAGHLTLTPRAFAVLLSRAKRDTLPR</sequence>
<dbReference type="RefSeq" id="WP_179844713.1">
    <property type="nucleotide sequence ID" value="NZ_JACCBA010000001.1"/>
</dbReference>
<feature type="region of interest" description="Disordered" evidence="1">
    <location>
        <begin position="1"/>
        <end position="20"/>
    </location>
</feature>
<gene>
    <name evidence="3" type="ORF">BJY14_003652</name>
</gene>
<accession>A0A7Y9EH99</accession>
<name>A0A7Y9EH99_9ACTN</name>